<evidence type="ECO:0000313" key="3">
    <source>
        <dbReference type="Proteomes" id="UP000198844"/>
    </source>
</evidence>
<reference evidence="2 3" key="1">
    <citation type="submission" date="2016-10" db="EMBL/GenBank/DDBJ databases">
        <authorList>
            <person name="de Groot N.N."/>
        </authorList>
    </citation>
    <scope>NUCLEOTIDE SEQUENCE [LARGE SCALE GENOMIC DNA]</scope>
    <source>
        <strain evidence="2 3">LMG 27731</strain>
    </source>
</reference>
<accession>A0A1I7ER19</accession>
<dbReference type="RefSeq" id="WP_208620778.1">
    <property type="nucleotide sequence ID" value="NZ_FPBH01000052.1"/>
</dbReference>
<proteinExistence type="predicted"/>
<evidence type="ECO:0000313" key="2">
    <source>
        <dbReference type="EMBL" id="SFU26333.1"/>
    </source>
</evidence>
<dbReference type="EMBL" id="FPBH01000052">
    <property type="protein sequence ID" value="SFU26333.1"/>
    <property type="molecule type" value="Genomic_DNA"/>
</dbReference>
<dbReference type="Proteomes" id="UP000198844">
    <property type="component" value="Unassembled WGS sequence"/>
</dbReference>
<feature type="compositionally biased region" description="Polar residues" evidence="1">
    <location>
        <begin position="116"/>
        <end position="127"/>
    </location>
</feature>
<protein>
    <submittedName>
        <fullName evidence="2">Uncharacterized protein</fullName>
    </submittedName>
</protein>
<evidence type="ECO:0000256" key="1">
    <source>
        <dbReference type="SAM" id="MobiDB-lite"/>
    </source>
</evidence>
<sequence>MSFYVTSSAEMVFLERWSIRQSDKGERHFVGHNVLGCDGRVSTPIRAFDPLTRTGTTASGSNYRLVGRAGRDSDAEYVWGIASRAWGIETWTDVTPDLVPDWRSELPLIDDDHSESSNQIEGSGSAE</sequence>
<feature type="compositionally biased region" description="Basic and acidic residues" evidence="1">
    <location>
        <begin position="105"/>
        <end position="115"/>
    </location>
</feature>
<gene>
    <name evidence="2" type="ORF">SAMN05192563_105223</name>
</gene>
<dbReference type="AlphaFoldDB" id="A0A1I7ER19"/>
<organism evidence="2 3">
    <name type="scientific">Paraburkholderia aspalathi</name>
    <dbReference type="NCBI Taxonomy" id="1324617"/>
    <lineage>
        <taxon>Bacteria</taxon>
        <taxon>Pseudomonadati</taxon>
        <taxon>Pseudomonadota</taxon>
        <taxon>Betaproteobacteria</taxon>
        <taxon>Burkholderiales</taxon>
        <taxon>Burkholderiaceae</taxon>
        <taxon>Paraburkholderia</taxon>
    </lineage>
</organism>
<feature type="region of interest" description="Disordered" evidence="1">
    <location>
        <begin position="105"/>
        <end position="127"/>
    </location>
</feature>
<name>A0A1I7ER19_9BURK</name>